<dbReference type="PANTHER" id="PTHR30560">
    <property type="entry name" value="TRIGGER FACTOR CHAPERONE AND PEPTIDYL-PROLYL CIS/TRANS ISOMERASE"/>
    <property type="match status" value="1"/>
</dbReference>
<protein>
    <recommendedName>
        <fullName evidence="4 11">Trigger factor</fullName>
        <shortName evidence="11">TF</shortName>
        <ecNumber evidence="3 11">5.2.1.8</ecNumber>
    </recommendedName>
    <alternativeName>
        <fullName evidence="10 11">PPIase</fullName>
    </alternativeName>
</protein>
<dbReference type="GO" id="GO:0003755">
    <property type="term" value="F:peptidyl-prolyl cis-trans isomerase activity"/>
    <property type="evidence" value="ECO:0007669"/>
    <property type="project" value="UniProtKB-UniRule"/>
</dbReference>
<evidence type="ECO:0000256" key="2">
    <source>
        <dbReference type="ARBA" id="ARBA00005464"/>
    </source>
</evidence>
<comment type="domain">
    <text evidence="11">Consists of 3 domains; the N-terminus binds the ribosome, the middle domain has PPIase activity, while the C-terminus has intrinsic chaperone activity on its own.</text>
</comment>
<dbReference type="SUPFAM" id="SSF102735">
    <property type="entry name" value="Trigger factor ribosome-binding domain"/>
    <property type="match status" value="1"/>
</dbReference>
<keyword evidence="6 11" id="KW-0697">Rotamase</keyword>
<proteinExistence type="inferred from homology"/>
<evidence type="ECO:0000256" key="13">
    <source>
        <dbReference type="RuleBase" id="RU003914"/>
    </source>
</evidence>
<dbReference type="GO" id="GO:0043022">
    <property type="term" value="F:ribosome binding"/>
    <property type="evidence" value="ECO:0007669"/>
    <property type="project" value="TreeGrafter"/>
</dbReference>
<organism evidence="15 16">
    <name type="scientific">Pseudomonas entomophila</name>
    <dbReference type="NCBI Taxonomy" id="312306"/>
    <lineage>
        <taxon>Bacteria</taxon>
        <taxon>Pseudomonadati</taxon>
        <taxon>Pseudomonadota</taxon>
        <taxon>Gammaproteobacteria</taxon>
        <taxon>Pseudomonadales</taxon>
        <taxon>Pseudomonadaceae</taxon>
        <taxon>Pseudomonas</taxon>
    </lineage>
</organism>
<dbReference type="InterPro" id="IPR001179">
    <property type="entry name" value="PPIase_FKBP_dom"/>
</dbReference>
<dbReference type="Proteomes" id="UP000268230">
    <property type="component" value="Chromosome"/>
</dbReference>
<dbReference type="GO" id="GO:0043335">
    <property type="term" value="P:protein unfolding"/>
    <property type="evidence" value="ECO:0007669"/>
    <property type="project" value="TreeGrafter"/>
</dbReference>
<evidence type="ECO:0000259" key="14">
    <source>
        <dbReference type="PROSITE" id="PS50059"/>
    </source>
</evidence>
<keyword evidence="8 11" id="KW-0413">Isomerase</keyword>
<dbReference type="GO" id="GO:0051083">
    <property type="term" value="P:'de novo' cotranslational protein folding"/>
    <property type="evidence" value="ECO:0007669"/>
    <property type="project" value="TreeGrafter"/>
</dbReference>
<reference evidence="15 16" key="1">
    <citation type="submission" date="2018-12" db="EMBL/GenBank/DDBJ databases">
        <authorList>
            <person name="Li S."/>
            <person name="Yang R."/>
            <person name="Chen G."/>
            <person name="Zou L."/>
            <person name="Zhang C."/>
            <person name="Chen Y."/>
            <person name="Liu Z."/>
            <person name="Li Y."/>
            <person name="Yan Y."/>
            <person name="Huang M."/>
            <person name="Chen T."/>
        </authorList>
    </citation>
    <scope>NUCLEOTIDE SEQUENCE [LARGE SCALE GENOMIC DNA]</scope>
    <source>
        <strain evidence="15 16">1257</strain>
    </source>
</reference>
<dbReference type="Gene3D" id="3.30.70.1050">
    <property type="entry name" value="Trigger factor ribosome-binding domain"/>
    <property type="match status" value="1"/>
</dbReference>
<dbReference type="GO" id="GO:0044183">
    <property type="term" value="F:protein folding chaperone"/>
    <property type="evidence" value="ECO:0007669"/>
    <property type="project" value="TreeGrafter"/>
</dbReference>
<name>A0A3Q8U084_9PSED</name>
<evidence type="ECO:0000256" key="9">
    <source>
        <dbReference type="ARBA" id="ARBA00023306"/>
    </source>
</evidence>
<comment type="subcellular location">
    <subcellularLocation>
        <location evidence="11">Cytoplasm</location>
    </subcellularLocation>
    <text evidence="11">About half TF is bound to the ribosome near the polypeptide exit tunnel while the other half is free in the cytoplasm.</text>
</comment>
<dbReference type="InterPro" id="IPR037041">
    <property type="entry name" value="Trigger_fac_C_sf"/>
</dbReference>
<dbReference type="Gene3D" id="1.10.3120.10">
    <property type="entry name" value="Trigger factor, C-terminal domain"/>
    <property type="match status" value="1"/>
</dbReference>
<dbReference type="KEGG" id="pory:EJA05_09995"/>
<dbReference type="EMBL" id="CP034338">
    <property type="protein sequence ID" value="AZL68044.1"/>
    <property type="molecule type" value="Genomic_DNA"/>
</dbReference>
<dbReference type="InterPro" id="IPR027304">
    <property type="entry name" value="Trigger_fact/SurA_dom_sf"/>
</dbReference>
<evidence type="ECO:0000313" key="16">
    <source>
        <dbReference type="Proteomes" id="UP000268230"/>
    </source>
</evidence>
<evidence type="ECO:0000256" key="4">
    <source>
        <dbReference type="ARBA" id="ARBA00016902"/>
    </source>
</evidence>
<evidence type="ECO:0000256" key="11">
    <source>
        <dbReference type="HAMAP-Rule" id="MF_00303"/>
    </source>
</evidence>
<evidence type="ECO:0000256" key="8">
    <source>
        <dbReference type="ARBA" id="ARBA00023235"/>
    </source>
</evidence>
<dbReference type="GO" id="GO:0051301">
    <property type="term" value="P:cell division"/>
    <property type="evidence" value="ECO:0007669"/>
    <property type="project" value="UniProtKB-KW"/>
</dbReference>
<evidence type="ECO:0000256" key="5">
    <source>
        <dbReference type="ARBA" id="ARBA00022618"/>
    </source>
</evidence>
<dbReference type="AlphaFoldDB" id="A0A3Q8U084"/>
<dbReference type="SUPFAM" id="SSF109998">
    <property type="entry name" value="Triger factor/SurA peptide-binding domain-like"/>
    <property type="match status" value="1"/>
</dbReference>
<dbReference type="OrthoDB" id="9767721at2"/>
<dbReference type="GO" id="GO:0005737">
    <property type="term" value="C:cytoplasm"/>
    <property type="evidence" value="ECO:0007669"/>
    <property type="project" value="UniProtKB-SubCell"/>
</dbReference>
<evidence type="ECO:0000256" key="1">
    <source>
        <dbReference type="ARBA" id="ARBA00000971"/>
    </source>
</evidence>
<keyword evidence="11" id="KW-0963">Cytoplasm</keyword>
<dbReference type="InterPro" id="IPR036611">
    <property type="entry name" value="Trigger_fac_ribosome-bd_sf"/>
</dbReference>
<evidence type="ECO:0000256" key="7">
    <source>
        <dbReference type="ARBA" id="ARBA00023186"/>
    </source>
</evidence>
<accession>A0A3Q8U084</accession>
<sequence length="437" mass="48584">MQVSVENTSALERRMTIAVPAERVENEVNKRLQQTARRAKVAGFRPGKVPMSVIRQRFEADARQEAFGDLVQASFYEAIVEQKLNPAGAPAVEPKSFEKGKDLEFVAIFEVFPEFTVSGLESISVERLSAEVADADLDKMLDVLRKQNTRFEAVERAAQNDDQVNIDFVGKIDGEAFAGGSAKGTQLVLGSGRMIPGFEEGLVGAKAGEERVVNVTFPEDYQNLDLAGKAAEFTITVNSVSAPQLPELNEEFFAQFGIKESTLEGFRTEVRKNMERELRQATKTKVKNQVMDGLLAANPIEVPKALLENEVNRLRVQAVQQFGGNIKPDQLPAELFEEQAKRRVVLGLIVAEVVKQFELKPDDAKVREMIEEMASAYQEPEQVIAWYYKNDQQLNEVRSVVLEEQVVDTVLQKATVTDKSVSYEEAVKPAQAQADAE</sequence>
<keyword evidence="5 11" id="KW-0132">Cell division</keyword>
<evidence type="ECO:0000256" key="3">
    <source>
        <dbReference type="ARBA" id="ARBA00013194"/>
    </source>
</evidence>
<comment type="catalytic activity">
    <reaction evidence="1 11 12">
        <text>[protein]-peptidylproline (omega=180) = [protein]-peptidylproline (omega=0)</text>
        <dbReference type="Rhea" id="RHEA:16237"/>
        <dbReference type="Rhea" id="RHEA-COMP:10747"/>
        <dbReference type="Rhea" id="RHEA-COMP:10748"/>
        <dbReference type="ChEBI" id="CHEBI:83833"/>
        <dbReference type="ChEBI" id="CHEBI:83834"/>
        <dbReference type="EC" id="5.2.1.8"/>
    </reaction>
</comment>
<evidence type="ECO:0000256" key="6">
    <source>
        <dbReference type="ARBA" id="ARBA00023110"/>
    </source>
</evidence>
<dbReference type="InterPro" id="IPR046357">
    <property type="entry name" value="PPIase_dom_sf"/>
</dbReference>
<dbReference type="HAMAP" id="MF_00303">
    <property type="entry name" value="Trigger_factor_Tig"/>
    <property type="match status" value="1"/>
</dbReference>
<dbReference type="InterPro" id="IPR008880">
    <property type="entry name" value="Trigger_fac_C"/>
</dbReference>
<dbReference type="SUPFAM" id="SSF54534">
    <property type="entry name" value="FKBP-like"/>
    <property type="match status" value="1"/>
</dbReference>
<dbReference type="PROSITE" id="PS50059">
    <property type="entry name" value="FKBP_PPIASE"/>
    <property type="match status" value="1"/>
</dbReference>
<dbReference type="NCBIfam" id="TIGR00115">
    <property type="entry name" value="tig"/>
    <property type="match status" value="1"/>
</dbReference>
<comment type="function">
    <text evidence="11">Involved in protein export. Acts as a chaperone by maintaining the newly synthesized protein in an open conformation. Functions as a peptidyl-prolyl cis-trans isomerase.</text>
</comment>
<comment type="similarity">
    <text evidence="2 11 13">Belongs to the FKBP-type PPIase family. Tig subfamily.</text>
</comment>
<dbReference type="Pfam" id="PF05697">
    <property type="entry name" value="Trigger_N"/>
    <property type="match status" value="1"/>
</dbReference>
<dbReference type="Pfam" id="PF00254">
    <property type="entry name" value="FKBP_C"/>
    <property type="match status" value="1"/>
</dbReference>
<evidence type="ECO:0000313" key="15">
    <source>
        <dbReference type="EMBL" id="AZL68044.1"/>
    </source>
</evidence>
<keyword evidence="7 11" id="KW-0143">Chaperone</keyword>
<dbReference type="InterPro" id="IPR005215">
    <property type="entry name" value="Trig_fac"/>
</dbReference>
<feature type="domain" description="PPIase FKBP-type" evidence="14">
    <location>
        <begin position="161"/>
        <end position="246"/>
    </location>
</feature>
<dbReference type="Pfam" id="PF05698">
    <property type="entry name" value="Trigger_C"/>
    <property type="match status" value="1"/>
</dbReference>
<gene>
    <name evidence="11" type="primary">tig</name>
    <name evidence="15" type="ORF">EJA05_09995</name>
</gene>
<evidence type="ECO:0000256" key="10">
    <source>
        <dbReference type="ARBA" id="ARBA00029986"/>
    </source>
</evidence>
<dbReference type="FunFam" id="3.10.50.40:FF:000001">
    <property type="entry name" value="Trigger factor"/>
    <property type="match status" value="1"/>
</dbReference>
<dbReference type="EC" id="5.2.1.8" evidence="3 11"/>
<dbReference type="PIRSF" id="PIRSF003095">
    <property type="entry name" value="Trigger_factor"/>
    <property type="match status" value="1"/>
</dbReference>
<evidence type="ECO:0000256" key="12">
    <source>
        <dbReference type="PROSITE-ProRule" id="PRU00277"/>
    </source>
</evidence>
<dbReference type="InterPro" id="IPR008881">
    <property type="entry name" value="Trigger_fac_ribosome-bd_bac"/>
</dbReference>
<dbReference type="Gene3D" id="3.10.50.40">
    <property type="match status" value="1"/>
</dbReference>
<dbReference type="PANTHER" id="PTHR30560:SF3">
    <property type="entry name" value="TRIGGER FACTOR-LIKE PROTEIN TIG, CHLOROPLASTIC"/>
    <property type="match status" value="1"/>
</dbReference>
<keyword evidence="9 11" id="KW-0131">Cell cycle</keyword>
<dbReference type="GO" id="GO:0015031">
    <property type="term" value="P:protein transport"/>
    <property type="evidence" value="ECO:0007669"/>
    <property type="project" value="UniProtKB-UniRule"/>
</dbReference>